<comment type="caution">
    <text evidence="1">The sequence shown here is derived from an EMBL/GenBank/DDBJ whole genome shotgun (WGS) entry which is preliminary data.</text>
</comment>
<keyword evidence="2" id="KW-1185">Reference proteome</keyword>
<accession>A0ACB9V9K8</accession>
<dbReference type="Proteomes" id="UP001057279">
    <property type="component" value="Linkage Group LG03"/>
</dbReference>
<sequence length="622" mass="69503">MLVSVSERRKRALSQEGTVLKGEEQFVLFEVKIIERGSNGMGTQGQSPPLLQVIICFDGIFLEAPLLDKAGQAQKEGDPLPLVPGTIQTASDLGGGGAVLRPCHNLLAFLLSHQTQDLLTHSECSGKPWWTRDGKKHFRGTPRVSKATCKTLLPDGEPGRMSSPPSTQLDAKQALEVRVSDGVQTAATPALSFSHHGATKPSLALMGMKHSSRCLLLRRKMAENASESTEVSSPPSQPPQPVVPAKPVQCVHHVSTQPSCPGRGKMSKLLNPEEMTSRDYYFDSYAHFGIHEEMLKDEVRTLTYRNSMYHNKHVFKDKVVLDVGSGTGILSMFAAKAGAKKVFGIECSSISDYSEKIIKANHLDNIITIFKGKVEEVELPVEKVDIIISEWMGYCLFYESMLATVIFARDKWLKPGGLMFPDRAALYVVAIEDRQYKDFKIHWWENVYGFDMTCIRDVAMKEPLVDIVDPKQVVTNACLIKEVDIYTVKTEELSFTSAFCLQVQRNDYVHALVTYFNIEFTKCHKKMGFSTAPDAPYTHWKQTVFYLEDYLTVRRGEEIYGTISMKPNAKNVETKLGEKEEWKRHLGPDREERERPRDVRRAALLGAALSFHSGGGPIADGD</sequence>
<proteinExistence type="predicted"/>
<evidence type="ECO:0000313" key="2">
    <source>
        <dbReference type="Proteomes" id="UP001057279"/>
    </source>
</evidence>
<name>A0ACB9V9K8_9CETA</name>
<reference evidence="1" key="1">
    <citation type="submission" date="2022-03" db="EMBL/GenBank/DDBJ databases">
        <title>Genomic analyses of argali, domestic sheep and their hybrids provide insights into chromosomal evolution, heterosis and genetic basis of agronomic traits.</title>
        <authorList>
            <person name="Li M."/>
        </authorList>
    </citation>
    <scope>NUCLEOTIDE SEQUENCE</scope>
    <source>
        <strain evidence="1">F1 hybrid</strain>
    </source>
</reference>
<organism evidence="1 2">
    <name type="scientific">Ovis ammon polii x Ovis aries</name>
    <dbReference type="NCBI Taxonomy" id="2918886"/>
    <lineage>
        <taxon>Eukaryota</taxon>
        <taxon>Metazoa</taxon>
        <taxon>Chordata</taxon>
        <taxon>Craniata</taxon>
        <taxon>Vertebrata</taxon>
        <taxon>Euteleostomi</taxon>
        <taxon>Mammalia</taxon>
        <taxon>Eutheria</taxon>
        <taxon>Laurasiatheria</taxon>
        <taxon>Artiodactyla</taxon>
        <taxon>Ruminantia</taxon>
        <taxon>Pecora</taxon>
        <taxon>Bovidae</taxon>
        <taxon>Caprinae</taxon>
        <taxon>Ovis</taxon>
    </lineage>
</organism>
<gene>
    <name evidence="1" type="ORF">MJG53_004011</name>
</gene>
<dbReference type="EMBL" id="CM043028">
    <property type="protein sequence ID" value="KAI4586224.1"/>
    <property type="molecule type" value="Genomic_DNA"/>
</dbReference>
<protein>
    <submittedName>
        <fullName evidence="1">Uncharacterized protein</fullName>
    </submittedName>
</protein>
<evidence type="ECO:0000313" key="1">
    <source>
        <dbReference type="EMBL" id="KAI4586224.1"/>
    </source>
</evidence>